<keyword evidence="1" id="KW-0732">Signal</keyword>
<dbReference type="InterPro" id="IPR011008">
    <property type="entry name" value="Dimeric_a/b-barrel"/>
</dbReference>
<evidence type="ECO:0000256" key="1">
    <source>
        <dbReference type="SAM" id="SignalP"/>
    </source>
</evidence>
<reference evidence="2" key="1">
    <citation type="submission" date="2020-10" db="EMBL/GenBank/DDBJ databases">
        <title>High-Quality Genome Resource of Clonostachys rosea strain S41 by Oxford Nanopore Long-Read Sequencing.</title>
        <authorList>
            <person name="Wang H."/>
        </authorList>
    </citation>
    <scope>NUCLEOTIDE SEQUENCE</scope>
    <source>
        <strain evidence="2">S41</strain>
    </source>
</reference>
<name>A0A8H7TI00_BIOOC</name>
<dbReference type="Gene3D" id="3.30.70.100">
    <property type="match status" value="1"/>
</dbReference>
<dbReference type="Proteomes" id="UP000616885">
    <property type="component" value="Unassembled WGS sequence"/>
</dbReference>
<dbReference type="AlphaFoldDB" id="A0A8H7TI00"/>
<sequence>MHPSYAVVLLGSLASIGATAAPQTSKRESITAFQGVSIQNTAYVAPENVTKYLEAAKWLFDQVIAEPDIVFFEVYQSPEDPGRISWIEDWLQPVEWLVKNQMSKPYYNESAATTGPMLIKPTEFSVVNRIGPEFLYIKT</sequence>
<comment type="caution">
    <text evidence="2">The sequence shown here is derived from an EMBL/GenBank/DDBJ whole genome shotgun (WGS) entry which is preliminary data.</text>
</comment>
<evidence type="ECO:0000313" key="2">
    <source>
        <dbReference type="EMBL" id="KAF9749821.1"/>
    </source>
</evidence>
<organism evidence="2 3">
    <name type="scientific">Bionectria ochroleuca</name>
    <name type="common">Gliocladium roseum</name>
    <dbReference type="NCBI Taxonomy" id="29856"/>
    <lineage>
        <taxon>Eukaryota</taxon>
        <taxon>Fungi</taxon>
        <taxon>Dikarya</taxon>
        <taxon>Ascomycota</taxon>
        <taxon>Pezizomycotina</taxon>
        <taxon>Sordariomycetes</taxon>
        <taxon>Hypocreomycetidae</taxon>
        <taxon>Hypocreales</taxon>
        <taxon>Bionectriaceae</taxon>
        <taxon>Clonostachys</taxon>
    </lineage>
</organism>
<gene>
    <name evidence="2" type="ORF">IM811_015848</name>
</gene>
<accession>A0A8H7TI00</accession>
<feature type="signal peptide" evidence="1">
    <location>
        <begin position="1"/>
        <end position="20"/>
    </location>
</feature>
<evidence type="ECO:0000313" key="3">
    <source>
        <dbReference type="Proteomes" id="UP000616885"/>
    </source>
</evidence>
<proteinExistence type="predicted"/>
<dbReference type="SUPFAM" id="SSF54909">
    <property type="entry name" value="Dimeric alpha+beta barrel"/>
    <property type="match status" value="1"/>
</dbReference>
<feature type="chain" id="PRO_5034410562" description="ABM domain-containing protein" evidence="1">
    <location>
        <begin position="21"/>
        <end position="139"/>
    </location>
</feature>
<protein>
    <recommendedName>
        <fullName evidence="4">ABM domain-containing protein</fullName>
    </recommendedName>
</protein>
<evidence type="ECO:0008006" key="4">
    <source>
        <dbReference type="Google" id="ProtNLM"/>
    </source>
</evidence>
<dbReference type="EMBL" id="JADCTT010000007">
    <property type="protein sequence ID" value="KAF9749821.1"/>
    <property type="molecule type" value="Genomic_DNA"/>
</dbReference>